<dbReference type="SUPFAM" id="SSF52540">
    <property type="entry name" value="P-loop containing nucleoside triphosphate hydrolases"/>
    <property type="match status" value="1"/>
</dbReference>
<evidence type="ECO:0000256" key="8">
    <source>
        <dbReference type="ARBA" id="ARBA00047386"/>
    </source>
</evidence>
<dbReference type="InterPro" id="IPR004472">
    <property type="entry name" value="DTB_synth_BioD"/>
</dbReference>
<dbReference type="Pfam" id="PF13500">
    <property type="entry name" value="AAA_26"/>
    <property type="match status" value="1"/>
</dbReference>
<accession>A0ABT0AFR1</accession>
<dbReference type="EMBL" id="JALHAT010000031">
    <property type="protein sequence ID" value="MCJ1962034.1"/>
    <property type="molecule type" value="Genomic_DNA"/>
</dbReference>
<dbReference type="HAMAP" id="MF_00336">
    <property type="entry name" value="BioD"/>
    <property type="match status" value="1"/>
</dbReference>
<evidence type="ECO:0000313" key="11">
    <source>
        <dbReference type="Proteomes" id="UP001162802"/>
    </source>
</evidence>
<keyword evidence="11" id="KW-1185">Reference proteome</keyword>
<dbReference type="Proteomes" id="UP001162802">
    <property type="component" value="Unassembled WGS sequence"/>
</dbReference>
<comment type="catalytic activity">
    <reaction evidence="8">
        <text>(7R,8S)-8-amino-7-(carboxyamino)nonanoate + ATP = (4R,5S)-dethiobiotin + ADP + phosphate + H(+)</text>
        <dbReference type="Rhea" id="RHEA:63684"/>
        <dbReference type="ChEBI" id="CHEBI:15378"/>
        <dbReference type="ChEBI" id="CHEBI:30616"/>
        <dbReference type="ChEBI" id="CHEBI:43474"/>
        <dbReference type="ChEBI" id="CHEBI:149470"/>
        <dbReference type="ChEBI" id="CHEBI:149473"/>
        <dbReference type="ChEBI" id="CHEBI:456216"/>
    </reaction>
</comment>
<evidence type="ECO:0000256" key="6">
    <source>
        <dbReference type="ARBA" id="ARBA00022840"/>
    </source>
</evidence>
<sequence>MTDLPSAPHTLIVTGTDTEIGKTVFAAALAGALGAHYWKPVQAGVEPEDAFGETDALRVAGLAGLAREKILPEAYRLATPCSPHLAAEIDGVEIDPARLSLPSVSGPLVIEGAGGVHVPISRRETYADQFVRWGAPVILVARTQLGTINHTLLSLEALRARAIPVLGVAFVGEEVKDSEDIICAMSGAKRLGRLPRLDPLSPEALAAAFAANFNLEDFAP</sequence>
<feature type="binding site" evidence="9">
    <location>
        <position position="55"/>
    </location>
    <ligand>
        <name>Mg(2+)</name>
        <dbReference type="ChEBI" id="CHEBI:18420"/>
    </ligand>
</feature>
<keyword evidence="3 9" id="KW-0479">Metal-binding</keyword>
<feature type="active site" evidence="9">
    <location>
        <position position="39"/>
    </location>
</feature>
<feature type="binding site" evidence="9">
    <location>
        <position position="23"/>
    </location>
    <ligand>
        <name>Mg(2+)</name>
        <dbReference type="ChEBI" id="CHEBI:18420"/>
    </ligand>
</feature>
<dbReference type="PANTHER" id="PTHR43210:SF2">
    <property type="entry name" value="ATP-DEPENDENT DETHIOBIOTIN SYNTHETASE BIOD 2"/>
    <property type="match status" value="1"/>
</dbReference>
<keyword evidence="7 9" id="KW-0460">Magnesium</keyword>
<comment type="cofactor">
    <cofactor evidence="9">
        <name>Mg(2+)</name>
        <dbReference type="ChEBI" id="CHEBI:18420"/>
    </cofactor>
</comment>
<evidence type="ECO:0000256" key="9">
    <source>
        <dbReference type="HAMAP-Rule" id="MF_00336"/>
    </source>
</evidence>
<keyword evidence="2 9" id="KW-0436">Ligase</keyword>
<feature type="binding site" evidence="9">
    <location>
        <position position="111"/>
    </location>
    <ligand>
        <name>Mg(2+)</name>
        <dbReference type="ChEBI" id="CHEBI:18420"/>
    </ligand>
</feature>
<dbReference type="PANTHER" id="PTHR43210">
    <property type="entry name" value="DETHIOBIOTIN SYNTHETASE"/>
    <property type="match status" value="1"/>
</dbReference>
<comment type="similarity">
    <text evidence="9">Belongs to the dethiobiotin synthetase family.</text>
</comment>
<evidence type="ECO:0000256" key="2">
    <source>
        <dbReference type="ARBA" id="ARBA00022598"/>
    </source>
</evidence>
<keyword evidence="5 9" id="KW-0093">Biotin biosynthesis</keyword>
<dbReference type="NCBIfam" id="TIGR00347">
    <property type="entry name" value="bioD"/>
    <property type="match status" value="1"/>
</dbReference>
<comment type="caution">
    <text evidence="10">The sequence shown here is derived from an EMBL/GenBank/DDBJ whole genome shotgun (WGS) entry which is preliminary data.</text>
</comment>
<evidence type="ECO:0000256" key="7">
    <source>
        <dbReference type="ARBA" id="ARBA00022842"/>
    </source>
</evidence>
<feature type="binding site" evidence="9">
    <location>
        <position position="55"/>
    </location>
    <ligand>
        <name>ATP</name>
        <dbReference type="ChEBI" id="CHEBI:30616"/>
    </ligand>
</feature>
<feature type="binding site" evidence="9">
    <location>
        <begin position="19"/>
        <end position="24"/>
    </location>
    <ligand>
        <name>ATP</name>
        <dbReference type="ChEBI" id="CHEBI:30616"/>
    </ligand>
</feature>
<comment type="catalytic activity">
    <reaction evidence="9">
        <text>(7R,8S)-7,8-diammoniononanoate + CO2 + ATP = (4R,5S)-dethiobiotin + ADP + phosphate + 3 H(+)</text>
        <dbReference type="Rhea" id="RHEA:15805"/>
        <dbReference type="ChEBI" id="CHEBI:15378"/>
        <dbReference type="ChEBI" id="CHEBI:16526"/>
        <dbReference type="ChEBI" id="CHEBI:30616"/>
        <dbReference type="ChEBI" id="CHEBI:43474"/>
        <dbReference type="ChEBI" id="CHEBI:149469"/>
        <dbReference type="ChEBI" id="CHEBI:149473"/>
        <dbReference type="ChEBI" id="CHEBI:456216"/>
        <dbReference type="EC" id="6.3.3.3"/>
    </reaction>
</comment>
<evidence type="ECO:0000313" key="10">
    <source>
        <dbReference type="EMBL" id="MCJ1962034.1"/>
    </source>
</evidence>
<evidence type="ECO:0000256" key="5">
    <source>
        <dbReference type="ARBA" id="ARBA00022756"/>
    </source>
</evidence>
<evidence type="ECO:0000256" key="1">
    <source>
        <dbReference type="ARBA" id="ARBA00022490"/>
    </source>
</evidence>
<dbReference type="RefSeq" id="WP_243801646.1">
    <property type="nucleotide sequence ID" value="NZ_JALHAT010000031.1"/>
</dbReference>
<comment type="caution">
    <text evidence="9">Lacks conserved residue(s) required for the propagation of feature annotation.</text>
</comment>
<organism evidence="10 11">
    <name type="scientific">Novosphingobium mangrovi</name>
    <name type="common">ex Hu et al. 2023</name>
    <dbReference type="NCBI Taxonomy" id="2930094"/>
    <lineage>
        <taxon>Bacteria</taxon>
        <taxon>Pseudomonadati</taxon>
        <taxon>Pseudomonadota</taxon>
        <taxon>Alphaproteobacteria</taxon>
        <taxon>Sphingomonadales</taxon>
        <taxon>Sphingomonadaceae</taxon>
        <taxon>Novosphingobium</taxon>
    </lineage>
</organism>
<protein>
    <recommendedName>
        <fullName evidence="9">ATP-dependent dethiobiotin synthetase BioD</fullName>
        <ecNumber evidence="9">6.3.3.3</ecNumber>
    </recommendedName>
    <alternativeName>
        <fullName evidence="9">DTB synthetase</fullName>
        <shortName evidence="9">DTBS</shortName>
    </alternativeName>
    <alternativeName>
        <fullName evidence="9">Dethiobiotin synthase</fullName>
    </alternativeName>
</protein>
<dbReference type="CDD" id="cd03109">
    <property type="entry name" value="DTBS"/>
    <property type="match status" value="1"/>
</dbReference>
<evidence type="ECO:0000256" key="4">
    <source>
        <dbReference type="ARBA" id="ARBA00022741"/>
    </source>
</evidence>
<keyword evidence="4 9" id="KW-0547">Nucleotide-binding</keyword>
<evidence type="ECO:0000256" key="3">
    <source>
        <dbReference type="ARBA" id="ARBA00022723"/>
    </source>
</evidence>
<dbReference type="GO" id="GO:0004141">
    <property type="term" value="F:dethiobiotin synthase activity"/>
    <property type="evidence" value="ECO:0007669"/>
    <property type="project" value="UniProtKB-EC"/>
</dbReference>
<name>A0ABT0AFR1_9SPHN</name>
<feature type="binding site" evidence="9">
    <location>
        <begin position="195"/>
        <end position="197"/>
    </location>
    <ligand>
        <name>ATP</name>
        <dbReference type="ChEBI" id="CHEBI:30616"/>
    </ligand>
</feature>
<comment type="subcellular location">
    <subcellularLocation>
        <location evidence="9">Cytoplasm</location>
    </subcellularLocation>
</comment>
<reference evidence="10" key="1">
    <citation type="submission" date="2022-03" db="EMBL/GenBank/DDBJ databases">
        <title>Identification of a novel bacterium isolated from mangrove sediments.</title>
        <authorList>
            <person name="Pan X."/>
        </authorList>
    </citation>
    <scope>NUCLEOTIDE SEQUENCE</scope>
    <source>
        <strain evidence="10">B2637</strain>
    </source>
</reference>
<keyword evidence="6 9" id="KW-0067">ATP-binding</keyword>
<gene>
    <name evidence="9 10" type="primary">bioD</name>
    <name evidence="10" type="ORF">MTR65_15165</name>
</gene>
<comment type="subunit">
    <text evidence="9">Homodimer.</text>
</comment>
<feature type="binding site" evidence="9">
    <location>
        <begin position="111"/>
        <end position="114"/>
    </location>
    <ligand>
        <name>ATP</name>
        <dbReference type="ChEBI" id="CHEBI:30616"/>
    </ligand>
</feature>
<dbReference type="PIRSF" id="PIRSF006755">
    <property type="entry name" value="DTB_synth"/>
    <property type="match status" value="1"/>
</dbReference>
<dbReference type="Gene3D" id="3.40.50.300">
    <property type="entry name" value="P-loop containing nucleotide triphosphate hydrolases"/>
    <property type="match status" value="1"/>
</dbReference>
<dbReference type="InterPro" id="IPR027417">
    <property type="entry name" value="P-loop_NTPase"/>
</dbReference>
<keyword evidence="1 9" id="KW-0963">Cytoplasm</keyword>
<comment type="function">
    <text evidence="9">Catalyzes a mechanistically unusual reaction, the ATP-dependent insertion of CO2 between the N7 and N8 nitrogen atoms of 7,8-diaminopelargonic acid (DAPA, also called 7,8-diammoniononanoate) to form a ureido ring.</text>
</comment>
<proteinExistence type="inferred from homology"/>
<dbReference type="EC" id="6.3.3.3" evidence="9"/>
<comment type="pathway">
    <text evidence="9">Cofactor biosynthesis; biotin biosynthesis; biotin from 7,8-diaminononanoate: step 1/2.</text>
</comment>